<evidence type="ECO:0000256" key="2">
    <source>
        <dbReference type="ARBA" id="ARBA00022679"/>
    </source>
</evidence>
<feature type="binding site" evidence="3">
    <location>
        <begin position="50"/>
        <end position="51"/>
    </location>
    <ligand>
        <name>phosphate</name>
        <dbReference type="ChEBI" id="CHEBI:43474"/>
    </ligand>
</feature>
<dbReference type="PANTHER" id="PTHR42679:SF2">
    <property type="entry name" value="S-METHYL-5'-THIOADENOSINE PHOSPHORYLASE"/>
    <property type="match status" value="1"/>
</dbReference>
<dbReference type="Gene3D" id="3.40.50.1580">
    <property type="entry name" value="Nucleoside phosphorylase domain"/>
    <property type="match status" value="1"/>
</dbReference>
<comment type="subunit">
    <text evidence="3">Homohexamer. Dimer of a homotrimer.</text>
</comment>
<protein>
    <recommendedName>
        <fullName evidence="3">Purine nucleoside phosphorylase</fullName>
        <shortName evidence="3">PNP</shortName>
        <ecNumber evidence="3">2.4.2.1</ecNumber>
    </recommendedName>
</protein>
<comment type="miscellaneous">
    <text evidence="3">Although this enzyme belongs to the family of MTA phosphorylases based on sequence homology, it lacks several conserved amino acids in the substrate binding pocket that confer specificity towards MTA.</text>
</comment>
<keyword evidence="2 3" id="KW-0808">Transferase</keyword>
<comment type="similarity">
    <text evidence="3">Belongs to the PNP/MTAP phosphorylase family. MTAP subfamily.</text>
</comment>
<sequence length="285" mass="30863">MLGIIGGTGLYNIEQIVIKHAHDITTPFGKPSAPIIEGKISNKTVFFLPRHGTSHDLLPHEVNYQANIWALKKLGVTHLVGVSAVGSLQHDIAPGDIALPEQYFDFVKGNRKKTFFGKGVAAHVSTAEPTCQILADSIEKAGKAAGILVHRGKTYACVDGPRLGSKAESNFLRGPAACDLVGMTNVPEVFLAREAQLSYCTIAIATDYDCWQDDPSLHVSVEQVIQRYGASLEKAKKLLLAFVENDDLINSADVCKCRTSLSSALLTPLDSISGNQRIWLDTLLR</sequence>
<comment type="function">
    <text evidence="3">Purine nucleoside phosphorylase involved in purine salvage.</text>
</comment>
<comment type="caution">
    <text evidence="5">The sequence shown here is derived from an EMBL/GenBank/DDBJ whole genome shotgun (WGS) entry which is preliminary data.</text>
</comment>
<evidence type="ECO:0000313" key="5">
    <source>
        <dbReference type="EMBL" id="GLR70355.1"/>
    </source>
</evidence>
<comment type="pathway">
    <text evidence="3">Purine metabolism; purine nucleoside salvage.</text>
</comment>
<dbReference type="InterPro" id="IPR010044">
    <property type="entry name" value="MTAP"/>
</dbReference>
<dbReference type="InterPro" id="IPR035994">
    <property type="entry name" value="Nucleoside_phosphorylase_sf"/>
</dbReference>
<evidence type="ECO:0000256" key="1">
    <source>
        <dbReference type="ARBA" id="ARBA00022676"/>
    </source>
</evidence>
<dbReference type="GO" id="GO:0005829">
    <property type="term" value="C:cytosol"/>
    <property type="evidence" value="ECO:0007669"/>
    <property type="project" value="TreeGrafter"/>
</dbReference>
<dbReference type="CDD" id="cd09010">
    <property type="entry name" value="MTAP_SsMTAPII_like_MTIP"/>
    <property type="match status" value="1"/>
</dbReference>
<dbReference type="GO" id="GO:0019509">
    <property type="term" value="P:L-methionine salvage from methylthioadenosine"/>
    <property type="evidence" value="ECO:0007669"/>
    <property type="project" value="TreeGrafter"/>
</dbReference>
<reference evidence="5" key="2">
    <citation type="submission" date="2023-01" db="EMBL/GenBank/DDBJ databases">
        <title>Draft genome sequence of Agaribacter marinus strain NBRC 110023.</title>
        <authorList>
            <person name="Sun Q."/>
            <person name="Mori K."/>
        </authorList>
    </citation>
    <scope>NUCLEOTIDE SEQUENCE</scope>
    <source>
        <strain evidence="5">NBRC 110023</strain>
    </source>
</reference>
<feature type="binding site" evidence="3">
    <location>
        <position position="184"/>
    </location>
    <ligand>
        <name>phosphate</name>
        <dbReference type="ChEBI" id="CHEBI:43474"/>
    </ligand>
</feature>
<reference evidence="5" key="1">
    <citation type="journal article" date="2014" name="Int. J. Syst. Evol. Microbiol.">
        <title>Complete genome sequence of Corynebacterium casei LMG S-19264T (=DSM 44701T), isolated from a smear-ripened cheese.</title>
        <authorList>
            <consortium name="US DOE Joint Genome Institute (JGI-PGF)"/>
            <person name="Walter F."/>
            <person name="Albersmeier A."/>
            <person name="Kalinowski J."/>
            <person name="Ruckert C."/>
        </authorList>
    </citation>
    <scope>NUCLEOTIDE SEQUENCE</scope>
    <source>
        <strain evidence="5">NBRC 110023</strain>
    </source>
</reference>
<dbReference type="HAMAP" id="MF_01963">
    <property type="entry name" value="MTAP"/>
    <property type="match status" value="1"/>
</dbReference>
<comment type="catalytic activity">
    <reaction evidence="3">
        <text>a purine D-ribonucleoside + phosphate = a purine nucleobase + alpha-D-ribose 1-phosphate</text>
        <dbReference type="Rhea" id="RHEA:19805"/>
        <dbReference type="ChEBI" id="CHEBI:26386"/>
        <dbReference type="ChEBI" id="CHEBI:43474"/>
        <dbReference type="ChEBI" id="CHEBI:57720"/>
        <dbReference type="ChEBI" id="CHEBI:142355"/>
        <dbReference type="EC" id="2.4.2.1"/>
    </reaction>
</comment>
<evidence type="ECO:0000256" key="3">
    <source>
        <dbReference type="HAMAP-Rule" id="MF_01963"/>
    </source>
</evidence>
<gene>
    <name evidence="5" type="primary">mtnP</name>
    <name evidence="5" type="ORF">GCM10007852_12630</name>
</gene>
<dbReference type="EMBL" id="BSOT01000005">
    <property type="protein sequence ID" value="GLR70355.1"/>
    <property type="molecule type" value="Genomic_DNA"/>
</dbReference>
<dbReference type="InterPro" id="IPR018099">
    <property type="entry name" value="Purine_phosphorylase-2_CS"/>
</dbReference>
<comment type="caution">
    <text evidence="3">Lacks conserved residue(s) required for the propagation of feature annotation.</text>
</comment>
<feature type="binding site" evidence="3">
    <location>
        <begin position="207"/>
        <end position="209"/>
    </location>
    <ligand>
        <name>substrate</name>
    </ligand>
</feature>
<proteinExistence type="inferred from homology"/>
<dbReference type="RefSeq" id="WP_284216656.1">
    <property type="nucleotide sequence ID" value="NZ_BSOT01000005.1"/>
</dbReference>
<dbReference type="GO" id="GO:0006166">
    <property type="term" value="P:purine ribonucleoside salvage"/>
    <property type="evidence" value="ECO:0007669"/>
    <property type="project" value="UniProtKB-UniRule"/>
</dbReference>
<feature type="site" description="Important for substrate specificity" evidence="3">
    <location>
        <position position="221"/>
    </location>
</feature>
<feature type="binding site" evidence="3">
    <location>
        <position position="183"/>
    </location>
    <ligand>
        <name>substrate</name>
    </ligand>
</feature>
<feature type="binding site" evidence="3">
    <location>
        <begin position="83"/>
        <end position="84"/>
    </location>
    <ligand>
        <name>phosphate</name>
        <dbReference type="ChEBI" id="CHEBI:43474"/>
    </ligand>
</feature>
<evidence type="ECO:0000313" key="6">
    <source>
        <dbReference type="Proteomes" id="UP001156601"/>
    </source>
</evidence>
<keyword evidence="6" id="KW-1185">Reference proteome</keyword>
<keyword evidence="3" id="KW-0660">Purine salvage</keyword>
<dbReference type="Pfam" id="PF01048">
    <property type="entry name" value="PNP_UDP_1"/>
    <property type="match status" value="1"/>
</dbReference>
<keyword evidence="1 3" id="KW-0328">Glycosyltransferase</keyword>
<evidence type="ECO:0000259" key="4">
    <source>
        <dbReference type="Pfam" id="PF01048"/>
    </source>
</evidence>
<organism evidence="5 6">
    <name type="scientific">Agaribacter marinus</name>
    <dbReference type="NCBI Taxonomy" id="1431249"/>
    <lineage>
        <taxon>Bacteria</taxon>
        <taxon>Pseudomonadati</taxon>
        <taxon>Pseudomonadota</taxon>
        <taxon>Gammaproteobacteria</taxon>
        <taxon>Alteromonadales</taxon>
        <taxon>Alteromonadaceae</taxon>
        <taxon>Agaribacter</taxon>
    </lineage>
</organism>
<accession>A0AA37WJY1</accession>
<dbReference type="Proteomes" id="UP001156601">
    <property type="component" value="Unassembled WGS sequence"/>
</dbReference>
<feature type="binding site" evidence="3">
    <location>
        <position position="8"/>
    </location>
    <ligand>
        <name>phosphate</name>
        <dbReference type="ChEBI" id="CHEBI:43474"/>
    </ligand>
</feature>
<dbReference type="PROSITE" id="PS01240">
    <property type="entry name" value="PNP_MTAP_2"/>
    <property type="match status" value="1"/>
</dbReference>
<dbReference type="GO" id="GO:0017061">
    <property type="term" value="F:S-methyl-5-thioadenosine phosphorylase activity"/>
    <property type="evidence" value="ECO:0007669"/>
    <property type="project" value="InterPro"/>
</dbReference>
<dbReference type="InterPro" id="IPR000845">
    <property type="entry name" value="Nucleoside_phosphorylase_d"/>
</dbReference>
<feature type="domain" description="Nucleoside phosphorylase" evidence="4">
    <location>
        <begin position="2"/>
        <end position="243"/>
    </location>
</feature>
<name>A0AA37WJY1_9ALTE</name>
<dbReference type="EC" id="2.4.2.1" evidence="3"/>
<dbReference type="PANTHER" id="PTHR42679">
    <property type="entry name" value="S-METHYL-5'-THIOADENOSINE PHOSPHORYLASE"/>
    <property type="match status" value="1"/>
</dbReference>
<dbReference type="AlphaFoldDB" id="A0AA37WJY1"/>
<dbReference type="SUPFAM" id="SSF53167">
    <property type="entry name" value="Purine and uridine phosphorylases"/>
    <property type="match status" value="1"/>
</dbReference>